<keyword evidence="3" id="KW-1185">Reference proteome</keyword>
<sequence>MGDKKYLLIILSLFFIKFLNLNATVLLKDNSRQLFPYKGVAELNLTYKYVENGKFTEIYDEDGKLIYIDKSYILEPEVKASTMKVKITERESDGKKIPIVEKYYLSGNLYSITMYELKDKDEDIEKNDIKKFYTSGKLEKDIYIYIYSEVCYESGKLKIRKMQRENKSKVETYYENGKLFEKTIMKDGKPDGKYEVYAPDGKLEKSIFYKNGEVVNK</sequence>
<feature type="transmembrane region" description="Helical" evidence="1">
    <location>
        <begin position="6"/>
        <end position="27"/>
    </location>
</feature>
<evidence type="ECO:0000313" key="3">
    <source>
        <dbReference type="Proteomes" id="UP000595375"/>
    </source>
</evidence>
<dbReference type="Proteomes" id="UP000595375">
    <property type="component" value="Chromosome"/>
</dbReference>
<dbReference type="SUPFAM" id="SSF82185">
    <property type="entry name" value="Histone H3 K4-specific methyltransferase SET7/9 N-terminal domain"/>
    <property type="match status" value="1"/>
</dbReference>
<dbReference type="InterPro" id="IPR011652">
    <property type="entry name" value="MORN_2"/>
</dbReference>
<protein>
    <submittedName>
        <fullName evidence="2">Phosphatidylinositol-4-phosphate 5-kinase</fullName>
    </submittedName>
</protein>
<gene>
    <name evidence="2" type="ORF">I6I83_01170</name>
</gene>
<evidence type="ECO:0000313" key="2">
    <source>
        <dbReference type="EMBL" id="QQS87786.1"/>
    </source>
</evidence>
<reference evidence="2 3" key="1">
    <citation type="submission" date="2021-01" db="EMBL/GenBank/DDBJ databases">
        <title>FDA dAtabase for Regulatory Grade micrObial Sequences (FDA-ARGOS): Supporting development and validation of Infectious Disease Dx tests.</title>
        <authorList>
            <person name="Sproer C."/>
            <person name="Gronow S."/>
            <person name="Severitt S."/>
            <person name="Schroder I."/>
            <person name="Tallon L."/>
            <person name="Sadzewicz L."/>
            <person name="Zhao X."/>
            <person name="Boylan J."/>
            <person name="Ott S."/>
            <person name="Bowen H."/>
            <person name="Vavikolanu K."/>
            <person name="Mehta A."/>
            <person name="Aluvathingal J."/>
            <person name="Nadendla S."/>
            <person name="Lowell S."/>
            <person name="Myers T."/>
            <person name="Yan Y."/>
            <person name="Sichtig H."/>
        </authorList>
    </citation>
    <scope>NUCLEOTIDE SEQUENCE [LARGE SCALE GENOMIC DNA]</scope>
    <source>
        <strain evidence="2 3">FDAARGOS_1126</strain>
    </source>
</reference>
<evidence type="ECO:0000256" key="1">
    <source>
        <dbReference type="SAM" id="Phobius"/>
    </source>
</evidence>
<proteinExistence type="predicted"/>
<dbReference type="RefSeq" id="WP_201627305.1">
    <property type="nucleotide sequence ID" value="NZ_CP068114.1"/>
</dbReference>
<dbReference type="Pfam" id="PF07661">
    <property type="entry name" value="MORN_2"/>
    <property type="match status" value="2"/>
</dbReference>
<accession>A0ABX7CE29</accession>
<dbReference type="Gene3D" id="3.90.930.1">
    <property type="match status" value="1"/>
</dbReference>
<keyword evidence="1" id="KW-1133">Transmembrane helix</keyword>
<keyword evidence="1" id="KW-0812">Transmembrane</keyword>
<keyword evidence="1" id="KW-0472">Membrane</keyword>
<name>A0ABX7CE29_9FUSO</name>
<dbReference type="EMBL" id="CP068114">
    <property type="protein sequence ID" value="QQS87786.1"/>
    <property type="molecule type" value="Genomic_DNA"/>
</dbReference>
<organism evidence="2 3">
    <name type="scientific">Fusobacterium canifelinum</name>
    <dbReference type="NCBI Taxonomy" id="285729"/>
    <lineage>
        <taxon>Bacteria</taxon>
        <taxon>Fusobacteriati</taxon>
        <taxon>Fusobacteriota</taxon>
        <taxon>Fusobacteriia</taxon>
        <taxon>Fusobacteriales</taxon>
        <taxon>Fusobacteriaceae</taxon>
        <taxon>Fusobacterium</taxon>
    </lineage>
</organism>